<protein>
    <recommendedName>
        <fullName evidence="1">Plastocyanin-like domain-containing protein</fullName>
    </recommendedName>
</protein>
<dbReference type="Proteomes" id="UP000604825">
    <property type="component" value="Unassembled WGS sequence"/>
</dbReference>
<dbReference type="InterPro" id="IPR045087">
    <property type="entry name" value="Cu-oxidase_fam"/>
</dbReference>
<dbReference type="GO" id="GO:0016491">
    <property type="term" value="F:oxidoreductase activity"/>
    <property type="evidence" value="ECO:0007669"/>
    <property type="project" value="TreeGrafter"/>
</dbReference>
<dbReference type="AlphaFoldDB" id="A0A811NH54"/>
<proteinExistence type="predicted"/>
<reference evidence="2" key="1">
    <citation type="submission" date="2020-10" db="EMBL/GenBank/DDBJ databases">
        <authorList>
            <person name="Han B."/>
            <person name="Lu T."/>
            <person name="Zhao Q."/>
            <person name="Huang X."/>
            <person name="Zhao Y."/>
        </authorList>
    </citation>
    <scope>NUCLEOTIDE SEQUENCE</scope>
</reference>
<dbReference type="InterPro" id="IPR001117">
    <property type="entry name" value="Cu-oxidase_2nd"/>
</dbReference>
<dbReference type="PANTHER" id="PTHR11709:SF383">
    <property type="entry name" value="LACCASE-12"/>
    <property type="match status" value="1"/>
</dbReference>
<keyword evidence="3" id="KW-1185">Reference proteome</keyword>
<gene>
    <name evidence="2" type="ORF">NCGR_LOCUS14474</name>
</gene>
<name>A0A811NH54_9POAL</name>
<dbReference type="Pfam" id="PF00394">
    <property type="entry name" value="Cu-oxidase"/>
    <property type="match status" value="1"/>
</dbReference>
<dbReference type="PANTHER" id="PTHR11709">
    <property type="entry name" value="MULTI-COPPER OXIDASE"/>
    <property type="match status" value="1"/>
</dbReference>
<sequence>MTSSCIANHTLVVDVDALYVKPFTVDTLVIASGQTSNVLFISTKPMYPGARYYTEARRPDNLPVFAPTLPQIKTTKHRSLGRAEYLATAPRNIDWRFFFTAGLGTHTCAFNGTCQGPNGSQFAASINNVLFVLPTVALLQVHFVFVTNNHDFEGSASEASGRIELEVEAMS</sequence>
<dbReference type="Gene3D" id="2.60.40.420">
    <property type="entry name" value="Cupredoxins - blue copper proteins"/>
    <property type="match status" value="1"/>
</dbReference>
<dbReference type="InterPro" id="IPR008972">
    <property type="entry name" value="Cupredoxin"/>
</dbReference>
<evidence type="ECO:0000313" key="2">
    <source>
        <dbReference type="EMBL" id="CAD6221068.1"/>
    </source>
</evidence>
<dbReference type="SUPFAM" id="SSF49503">
    <property type="entry name" value="Cupredoxins"/>
    <property type="match status" value="1"/>
</dbReference>
<accession>A0A811NH54</accession>
<evidence type="ECO:0000313" key="3">
    <source>
        <dbReference type="Proteomes" id="UP000604825"/>
    </source>
</evidence>
<organism evidence="2 3">
    <name type="scientific">Miscanthus lutarioriparius</name>
    <dbReference type="NCBI Taxonomy" id="422564"/>
    <lineage>
        <taxon>Eukaryota</taxon>
        <taxon>Viridiplantae</taxon>
        <taxon>Streptophyta</taxon>
        <taxon>Embryophyta</taxon>
        <taxon>Tracheophyta</taxon>
        <taxon>Spermatophyta</taxon>
        <taxon>Magnoliopsida</taxon>
        <taxon>Liliopsida</taxon>
        <taxon>Poales</taxon>
        <taxon>Poaceae</taxon>
        <taxon>PACMAD clade</taxon>
        <taxon>Panicoideae</taxon>
        <taxon>Andropogonodae</taxon>
        <taxon>Andropogoneae</taxon>
        <taxon>Saccharinae</taxon>
        <taxon>Miscanthus</taxon>
    </lineage>
</organism>
<feature type="domain" description="Plastocyanin-like" evidence="1">
    <location>
        <begin position="6"/>
        <end position="42"/>
    </location>
</feature>
<comment type="caution">
    <text evidence="2">The sequence shown here is derived from an EMBL/GenBank/DDBJ whole genome shotgun (WGS) entry which is preliminary data.</text>
</comment>
<dbReference type="EMBL" id="CAJGYO010000003">
    <property type="protein sequence ID" value="CAD6221068.1"/>
    <property type="molecule type" value="Genomic_DNA"/>
</dbReference>
<evidence type="ECO:0000259" key="1">
    <source>
        <dbReference type="Pfam" id="PF00394"/>
    </source>
</evidence>
<dbReference type="OrthoDB" id="2121828at2759"/>